<proteinExistence type="predicted"/>
<evidence type="ECO:0008006" key="3">
    <source>
        <dbReference type="Google" id="ProtNLM"/>
    </source>
</evidence>
<dbReference type="EMBL" id="JMIB01000043">
    <property type="protein sequence ID" value="KDM89823.1"/>
    <property type="molecule type" value="Genomic_DNA"/>
</dbReference>
<reference evidence="1 2" key="1">
    <citation type="submission" date="2014-04" db="EMBL/GenBank/DDBJ databases">
        <title>Draft genome sequence of Photobacterium halotolerans S2753: a solonamide, ngercheumicin and holomycin producer.</title>
        <authorList>
            <person name="Machado H.R."/>
            <person name="Gram L."/>
        </authorList>
    </citation>
    <scope>NUCLEOTIDE SEQUENCE [LARGE SCALE GENOMIC DNA]</scope>
    <source>
        <strain evidence="1 2">S2753</strain>
    </source>
</reference>
<comment type="caution">
    <text evidence="1">The sequence shown here is derived from an EMBL/GenBank/DDBJ whole genome shotgun (WGS) entry which is preliminary data.</text>
</comment>
<gene>
    <name evidence="1" type="ORF">EA58_20445</name>
</gene>
<dbReference type="RefSeq" id="WP_036756842.1">
    <property type="nucleotide sequence ID" value="NZ_JAGSGC010000018.1"/>
</dbReference>
<name>A0A066RR09_9GAMM</name>
<dbReference type="AlphaFoldDB" id="A0A066RR09"/>
<sequence>MMTMYDPVFPTVKQVVASVKHGFSQFQSWRQKRQSLQVLNDIPEHLRADLNLDQKHVQQPVSANDAYYKTTLRWK</sequence>
<evidence type="ECO:0000313" key="2">
    <source>
        <dbReference type="Proteomes" id="UP000027192"/>
    </source>
</evidence>
<keyword evidence="2" id="KW-1185">Reference proteome</keyword>
<accession>A0A066RR09</accession>
<protein>
    <recommendedName>
        <fullName evidence="3">DUF1127 domain-containing protein</fullName>
    </recommendedName>
</protein>
<dbReference type="Proteomes" id="UP000027192">
    <property type="component" value="Unassembled WGS sequence"/>
</dbReference>
<evidence type="ECO:0000313" key="1">
    <source>
        <dbReference type="EMBL" id="KDM89823.1"/>
    </source>
</evidence>
<organism evidence="1 2">
    <name type="scientific">Photobacterium galatheae</name>
    <dbReference type="NCBI Taxonomy" id="1654360"/>
    <lineage>
        <taxon>Bacteria</taxon>
        <taxon>Pseudomonadati</taxon>
        <taxon>Pseudomonadota</taxon>
        <taxon>Gammaproteobacteria</taxon>
        <taxon>Vibrionales</taxon>
        <taxon>Vibrionaceae</taxon>
        <taxon>Photobacterium</taxon>
    </lineage>
</organism>